<dbReference type="InterPro" id="IPR019734">
    <property type="entry name" value="TPR_rpt"/>
</dbReference>
<dbReference type="SMART" id="SM00028">
    <property type="entry name" value="TPR"/>
    <property type="match status" value="3"/>
</dbReference>
<accession>A0ABQ9EU73</accession>
<evidence type="ECO:0000313" key="2">
    <source>
        <dbReference type="Proteomes" id="UP001217089"/>
    </source>
</evidence>
<keyword evidence="2" id="KW-1185">Reference proteome</keyword>
<dbReference type="InterPro" id="IPR011990">
    <property type="entry name" value="TPR-like_helical_dom_sf"/>
</dbReference>
<comment type="caution">
    <text evidence="1">The sequence shown here is derived from an EMBL/GenBank/DDBJ whole genome shotgun (WGS) entry which is preliminary data.</text>
</comment>
<dbReference type="PANTHER" id="PTHR46512">
    <property type="entry name" value="PEPTIDYLPROLYL ISOMERASE"/>
    <property type="match status" value="1"/>
</dbReference>
<organism evidence="1 2">
    <name type="scientific">Tegillarca granosa</name>
    <name type="common">Malaysian cockle</name>
    <name type="synonym">Anadara granosa</name>
    <dbReference type="NCBI Taxonomy" id="220873"/>
    <lineage>
        <taxon>Eukaryota</taxon>
        <taxon>Metazoa</taxon>
        <taxon>Spiralia</taxon>
        <taxon>Lophotrochozoa</taxon>
        <taxon>Mollusca</taxon>
        <taxon>Bivalvia</taxon>
        <taxon>Autobranchia</taxon>
        <taxon>Pteriomorphia</taxon>
        <taxon>Arcoida</taxon>
        <taxon>Arcoidea</taxon>
        <taxon>Arcidae</taxon>
        <taxon>Tegillarca</taxon>
    </lineage>
</organism>
<dbReference type="InterPro" id="IPR050754">
    <property type="entry name" value="FKBP4/5/8-like"/>
</dbReference>
<dbReference type="Gene3D" id="1.25.40.10">
    <property type="entry name" value="Tetratricopeptide repeat domain"/>
    <property type="match status" value="1"/>
</dbReference>
<evidence type="ECO:0008006" key="3">
    <source>
        <dbReference type="Google" id="ProtNLM"/>
    </source>
</evidence>
<dbReference type="SUPFAM" id="SSF48452">
    <property type="entry name" value="TPR-like"/>
    <property type="match status" value="1"/>
</dbReference>
<dbReference type="EMBL" id="JARBDR010000657">
    <property type="protein sequence ID" value="KAJ8308739.1"/>
    <property type="molecule type" value="Genomic_DNA"/>
</dbReference>
<sequence>MATNRTDDSLTDRITPVITDEEKILNAQMYKNAGNECYKTKDYRGAIGKYHRAILQLKGVGQSANLGRLLGVEDSHTLDNTLTPKLHEQLQALKMDCYNNLAACLLQQGEPNYKRISEYCDNVLEISPENVKASYRKGVALYHLGKYDDAEEILKHIYKKGRFNMVPKPIIYFTSEKIHVYTA</sequence>
<dbReference type="PANTHER" id="PTHR46512:SF5">
    <property type="entry name" value="TETRATRICOPEPTIDE REPEAT DOMAIN 9"/>
    <property type="match status" value="1"/>
</dbReference>
<dbReference type="Pfam" id="PF14559">
    <property type="entry name" value="TPR_19"/>
    <property type="match status" value="1"/>
</dbReference>
<protein>
    <recommendedName>
        <fullName evidence="3">Tetratricopeptide repeat protein 9C</fullName>
    </recommendedName>
</protein>
<name>A0ABQ9EU73_TEGGR</name>
<reference evidence="1 2" key="1">
    <citation type="submission" date="2022-12" db="EMBL/GenBank/DDBJ databases">
        <title>Chromosome-level genome of Tegillarca granosa.</title>
        <authorList>
            <person name="Kim J."/>
        </authorList>
    </citation>
    <scope>NUCLEOTIDE SEQUENCE [LARGE SCALE GENOMIC DNA]</scope>
    <source>
        <strain evidence="1">Teg-2019</strain>
        <tissue evidence="1">Adductor muscle</tissue>
    </source>
</reference>
<dbReference type="Proteomes" id="UP001217089">
    <property type="component" value="Unassembled WGS sequence"/>
</dbReference>
<gene>
    <name evidence="1" type="ORF">KUTeg_013613</name>
</gene>
<evidence type="ECO:0000313" key="1">
    <source>
        <dbReference type="EMBL" id="KAJ8308739.1"/>
    </source>
</evidence>
<proteinExistence type="predicted"/>